<dbReference type="Proteomes" id="UP000321583">
    <property type="component" value="Unassembled WGS sequence"/>
</dbReference>
<reference evidence="10 11" key="1">
    <citation type="submission" date="2019-07" db="EMBL/GenBank/DDBJ databases">
        <title>Genome sequencing of lignin-degrading bacterial isolates.</title>
        <authorList>
            <person name="Gladden J."/>
        </authorList>
    </citation>
    <scope>NUCLEOTIDE SEQUENCE [LARGE SCALE GENOMIC DNA]</scope>
    <source>
        <strain evidence="10 11">J19</strain>
    </source>
</reference>
<dbReference type="PANTHER" id="PTHR42980:SF1">
    <property type="entry name" value="2-OXOISOVALERATE DEHYDROGENASE SUBUNIT BETA, MITOCHONDRIAL"/>
    <property type="match status" value="1"/>
</dbReference>
<comment type="caution">
    <text evidence="10">The sequence shown here is derived from an EMBL/GenBank/DDBJ whole genome shotgun (WGS) entry which is preliminary data.</text>
</comment>
<dbReference type="PANTHER" id="PTHR42980">
    <property type="entry name" value="2-OXOISOVALERATE DEHYDROGENASE SUBUNIT BETA-RELATED"/>
    <property type="match status" value="1"/>
</dbReference>
<dbReference type="EC" id="1.2.4.4" evidence="3"/>
<dbReference type="RefSeq" id="WP_028915471.1">
    <property type="nucleotide sequence ID" value="NZ_VLJS01000058.1"/>
</dbReference>
<dbReference type="FunFam" id="3.40.50.920:FF:000001">
    <property type="entry name" value="Pyruvate dehydrogenase E1 beta subunit"/>
    <property type="match status" value="1"/>
</dbReference>
<feature type="region of interest" description="Disordered" evidence="8">
    <location>
        <begin position="1"/>
        <end position="44"/>
    </location>
</feature>
<keyword evidence="5" id="KW-0786">Thiamine pyrophosphate</keyword>
<sequence length="370" mass="39717">MDDIRSQRAESNSLAGAHAAAGVGDSAPVHASRGGEQPMSQTPTATPITLIEAITRALAWELEHDPSVLVLGEDVGVNGGVFRATAGLQQKFGPQRVLDTPLDETTIAGLSVGLAAQGMKPVAEAQFDGFVYPMLDHLVCHAARLRNRTRGRLHCPMVLRVPWGGGIRAPEHHSEANEAMFTNVPGLRVVMPSSPQRAYGLLLAAIRDPDPVIYMEPKRIYRQYKELVADDGEALPLDVCFVLRDGTDVTLVAWGAQVKEALEAAEALAAEGISAEVIDVATLRPLDFATIAESVSRTGRCVIVQEAPRTAGFGAEIAARLAEESMYDLVAPVQRVTGWDTHIPLFRLEMKYLPSVERIVAAARAAMAHG</sequence>
<dbReference type="Pfam" id="PF02780">
    <property type="entry name" value="Transketolase_C"/>
    <property type="match status" value="1"/>
</dbReference>
<dbReference type="FunFam" id="3.40.50.970:FF:000001">
    <property type="entry name" value="Pyruvate dehydrogenase E1 beta subunit"/>
    <property type="match status" value="1"/>
</dbReference>
<name>A0A562DKR0_9GAMM</name>
<evidence type="ECO:0000256" key="5">
    <source>
        <dbReference type="ARBA" id="ARBA00023052"/>
    </source>
</evidence>
<evidence type="ECO:0000259" key="9">
    <source>
        <dbReference type="SMART" id="SM00861"/>
    </source>
</evidence>
<evidence type="ECO:0000256" key="1">
    <source>
        <dbReference type="ARBA" id="ARBA00001964"/>
    </source>
</evidence>
<keyword evidence="4" id="KW-0560">Oxidoreductase</keyword>
<evidence type="ECO:0000256" key="2">
    <source>
        <dbReference type="ARBA" id="ARBA00002859"/>
    </source>
</evidence>
<dbReference type="EMBL" id="VLJS01000058">
    <property type="protein sequence ID" value="TWH10154.1"/>
    <property type="molecule type" value="Genomic_DNA"/>
</dbReference>
<dbReference type="SMART" id="SM00861">
    <property type="entry name" value="Transket_pyr"/>
    <property type="match status" value="1"/>
</dbReference>
<feature type="domain" description="Transketolase-like pyrimidine-binding" evidence="9">
    <location>
        <begin position="48"/>
        <end position="223"/>
    </location>
</feature>
<dbReference type="GO" id="GO:0007584">
    <property type="term" value="P:response to nutrient"/>
    <property type="evidence" value="ECO:0007669"/>
    <property type="project" value="TreeGrafter"/>
</dbReference>
<dbReference type="InterPro" id="IPR009014">
    <property type="entry name" value="Transketo_C/PFOR_II"/>
</dbReference>
<comment type="cofactor">
    <cofactor evidence="1">
        <name>thiamine diphosphate</name>
        <dbReference type="ChEBI" id="CHEBI:58937"/>
    </cofactor>
</comment>
<evidence type="ECO:0000256" key="6">
    <source>
        <dbReference type="ARBA" id="ARBA00070795"/>
    </source>
</evidence>
<dbReference type="CDD" id="cd07036">
    <property type="entry name" value="TPP_PYR_E1-PDHc-beta_like"/>
    <property type="match status" value="1"/>
</dbReference>
<dbReference type="SUPFAM" id="SSF52518">
    <property type="entry name" value="Thiamin diphosphate-binding fold (THDP-binding)"/>
    <property type="match status" value="1"/>
</dbReference>
<comment type="function">
    <text evidence="2">The branched-chain alpha-keto dehydrogenase complex catalyzes the overall conversion of alpha-keto acids to acyl-CoA and CO(2). It contains multiple copies of three enzymatic components: branched-chain alpha-keto acid decarboxylase (E1), lipoamide acyltransferase (E2) and lipoamide dehydrogenase (E3).</text>
</comment>
<dbReference type="SUPFAM" id="SSF52922">
    <property type="entry name" value="TK C-terminal domain-like"/>
    <property type="match status" value="1"/>
</dbReference>
<proteinExistence type="predicted"/>
<dbReference type="Pfam" id="PF02779">
    <property type="entry name" value="Transket_pyr"/>
    <property type="match status" value="1"/>
</dbReference>
<dbReference type="Gene3D" id="3.40.50.970">
    <property type="match status" value="1"/>
</dbReference>
<accession>A0A562DKR0</accession>
<organism evidence="10 11">
    <name type="scientific">Pseudoxanthomonas taiwanensis J19</name>
    <dbReference type="NCBI Taxonomy" id="935569"/>
    <lineage>
        <taxon>Bacteria</taxon>
        <taxon>Pseudomonadati</taxon>
        <taxon>Pseudomonadota</taxon>
        <taxon>Gammaproteobacteria</taxon>
        <taxon>Lysobacterales</taxon>
        <taxon>Lysobacteraceae</taxon>
        <taxon>Pseudoxanthomonas</taxon>
    </lineage>
</organism>
<evidence type="ECO:0000256" key="4">
    <source>
        <dbReference type="ARBA" id="ARBA00023002"/>
    </source>
</evidence>
<keyword evidence="10" id="KW-0670">Pyruvate</keyword>
<evidence type="ECO:0000256" key="3">
    <source>
        <dbReference type="ARBA" id="ARBA00012277"/>
    </source>
</evidence>
<dbReference type="GO" id="GO:0003863">
    <property type="term" value="F:branched-chain 2-oxo acid dehydrogenase activity"/>
    <property type="evidence" value="ECO:0007669"/>
    <property type="project" value="UniProtKB-EC"/>
</dbReference>
<dbReference type="InterPro" id="IPR033248">
    <property type="entry name" value="Transketolase_C"/>
</dbReference>
<dbReference type="Gene3D" id="3.40.50.920">
    <property type="match status" value="1"/>
</dbReference>
<dbReference type="GO" id="GO:0009083">
    <property type="term" value="P:branched-chain amino acid catabolic process"/>
    <property type="evidence" value="ECO:0007669"/>
    <property type="project" value="TreeGrafter"/>
</dbReference>
<evidence type="ECO:0000313" key="11">
    <source>
        <dbReference type="Proteomes" id="UP000321583"/>
    </source>
</evidence>
<protein>
    <recommendedName>
        <fullName evidence="6">2-oxoisovalerate dehydrogenase subunit beta</fullName>
        <ecNumber evidence="3">1.2.4.4</ecNumber>
    </recommendedName>
    <alternativeName>
        <fullName evidence="7">Branched-chain alpha-keto acid dehydrogenase E1 component beta chain</fullName>
    </alternativeName>
</protein>
<keyword evidence="11" id="KW-1185">Reference proteome</keyword>
<dbReference type="InterPro" id="IPR005475">
    <property type="entry name" value="Transketolase-like_Pyr-bd"/>
</dbReference>
<evidence type="ECO:0000256" key="8">
    <source>
        <dbReference type="SAM" id="MobiDB-lite"/>
    </source>
</evidence>
<gene>
    <name evidence="10" type="ORF">L613_000300000430</name>
</gene>
<dbReference type="InterPro" id="IPR029061">
    <property type="entry name" value="THDP-binding"/>
</dbReference>
<evidence type="ECO:0000313" key="10">
    <source>
        <dbReference type="EMBL" id="TWH10154.1"/>
    </source>
</evidence>
<evidence type="ECO:0000256" key="7">
    <source>
        <dbReference type="ARBA" id="ARBA00082400"/>
    </source>
</evidence>
<dbReference type="AlphaFoldDB" id="A0A562DKR0"/>